<geneLocation type="plasmid" evidence="2">
    <name>ptaa-4-1</name>
</geneLocation>
<proteinExistence type="predicted"/>
<accession>A0A4P7VS02</accession>
<evidence type="ECO:0000313" key="2">
    <source>
        <dbReference type="Proteomes" id="UP000297031"/>
    </source>
</evidence>
<reference evidence="1 2" key="1">
    <citation type="submission" date="2019-02" db="EMBL/GenBank/DDBJ databases">
        <title>Isolation and identification of novel species under the genus Muribaculum.</title>
        <authorList>
            <person name="Miyake S."/>
            <person name="Ding Y."/>
            <person name="Low A."/>
            <person name="Soh M."/>
            <person name="Seedorf H."/>
        </authorList>
    </citation>
    <scope>NUCLEOTIDE SEQUENCE [LARGE SCALE GENOMIC DNA]</scope>
    <source>
        <strain evidence="1 2">TLL-A4</strain>
        <plasmid evidence="2">ptaa-4-1</plasmid>
    </source>
</reference>
<dbReference type="KEGG" id="mgod:E7746_14535"/>
<dbReference type="GeneID" id="82151178"/>
<dbReference type="RefSeq" id="WP_135472869.1">
    <property type="nucleotide sequence ID" value="NZ_CP039394.1"/>
</dbReference>
<keyword evidence="1" id="KW-0614">Plasmid</keyword>
<name>A0A4P7VS02_9BACT</name>
<keyword evidence="2" id="KW-1185">Reference proteome</keyword>
<protein>
    <submittedName>
        <fullName evidence="1">Uncharacterized protein</fullName>
    </submittedName>
</protein>
<organism evidence="1 2">
    <name type="scientific">Muribaculum gordoncarteri</name>
    <dbReference type="NCBI Taxonomy" id="2530390"/>
    <lineage>
        <taxon>Bacteria</taxon>
        <taxon>Pseudomonadati</taxon>
        <taxon>Bacteroidota</taxon>
        <taxon>Bacteroidia</taxon>
        <taxon>Bacteroidales</taxon>
        <taxon>Muribaculaceae</taxon>
        <taxon>Muribaculum</taxon>
    </lineage>
</organism>
<sequence length="162" mass="18213">MINQLIKSIQQDWLKAKAKAQAQCERAGRHDVARKLSECRMFAGYEDFADLVRLMFTVQGMEFMTTFGFPKLDTFRKFKPYSPERLGVYIDCGEITLTDVRNVFLVGDTTAVLKCRETAAYTVCLMCGAKATVIASGYSVVKIENDKKSQVAIMTQDNAKVL</sequence>
<evidence type="ECO:0000313" key="1">
    <source>
        <dbReference type="EMBL" id="QCD37154.1"/>
    </source>
</evidence>
<dbReference type="EMBL" id="CP039394">
    <property type="protein sequence ID" value="QCD37154.1"/>
    <property type="molecule type" value="Genomic_DNA"/>
</dbReference>
<dbReference type="AlphaFoldDB" id="A0A4P7VS02"/>
<dbReference type="OrthoDB" id="1007413at2"/>
<gene>
    <name evidence="1" type="ORF">E7746_14535</name>
</gene>
<dbReference type="Proteomes" id="UP000297031">
    <property type="component" value="Plasmid pTAA-4-1"/>
</dbReference>